<protein>
    <submittedName>
        <fullName evidence="1">Uncharacterized protein</fullName>
    </submittedName>
</protein>
<organism evidence="1 2">
    <name type="scientific">Kribbella qitaiheensis</name>
    <dbReference type="NCBI Taxonomy" id="1544730"/>
    <lineage>
        <taxon>Bacteria</taxon>
        <taxon>Bacillati</taxon>
        <taxon>Actinomycetota</taxon>
        <taxon>Actinomycetes</taxon>
        <taxon>Propionibacteriales</taxon>
        <taxon>Kribbellaceae</taxon>
        <taxon>Kribbella</taxon>
    </lineage>
</organism>
<reference evidence="1 2" key="2">
    <citation type="journal article" date="2020" name="Microbiol. Resour. Announc.">
        <title>Antarctic desert soil bacteria exhibit high novel natural product potential, evaluated through long-read genome sequencing and comparative genomics.</title>
        <authorList>
            <person name="Benaud N."/>
            <person name="Edwards R.J."/>
            <person name="Amos T.G."/>
            <person name="D'Agostino P.M."/>
            <person name="Gutierrez-Chavez C."/>
            <person name="Montgomery K."/>
            <person name="Nicetic I."/>
            <person name="Ferrari B.C."/>
        </authorList>
    </citation>
    <scope>NUCLEOTIDE SEQUENCE [LARGE SCALE GENOMIC DNA]</scope>
    <source>
        <strain evidence="1 2">SPB151</strain>
    </source>
</reference>
<name>A0A7G6X4S1_9ACTN</name>
<dbReference type="AlphaFoldDB" id="A0A7G6X4S1"/>
<gene>
    <name evidence="1" type="ORF">F1D05_29170</name>
</gene>
<dbReference type="Proteomes" id="UP000515563">
    <property type="component" value="Chromosome"/>
</dbReference>
<reference evidence="2" key="1">
    <citation type="submission" date="2019-09" db="EMBL/GenBank/DDBJ databases">
        <title>Antimicrobial potential of Antarctic Bacteria.</title>
        <authorList>
            <person name="Benaud N."/>
            <person name="Edwards R.J."/>
            <person name="Ferrari B.C."/>
        </authorList>
    </citation>
    <scope>NUCLEOTIDE SEQUENCE [LARGE SCALE GENOMIC DNA]</scope>
    <source>
        <strain evidence="2">SPB151</strain>
    </source>
</reference>
<sequence>MAGRSRVSTLARWKRPRRWSARLLGAVTYQRFLDNIETSERVYHEDDPTSEVRAAIRATKGIL</sequence>
<dbReference type="KEGG" id="kqi:F1D05_29170"/>
<proteinExistence type="predicted"/>
<dbReference type="RefSeq" id="WP_185443637.1">
    <property type="nucleotide sequence ID" value="NZ_CP043661.1"/>
</dbReference>
<evidence type="ECO:0000313" key="2">
    <source>
        <dbReference type="Proteomes" id="UP000515563"/>
    </source>
</evidence>
<evidence type="ECO:0000313" key="1">
    <source>
        <dbReference type="EMBL" id="QNE21236.1"/>
    </source>
</evidence>
<dbReference type="EMBL" id="CP043661">
    <property type="protein sequence ID" value="QNE21236.1"/>
    <property type="molecule type" value="Genomic_DNA"/>
</dbReference>
<keyword evidence="2" id="KW-1185">Reference proteome</keyword>
<accession>A0A7G6X4S1</accession>